<name>A0A2A4AKG2_9CORY</name>
<evidence type="ECO:0000313" key="1">
    <source>
        <dbReference type="EMBL" id="PCC82884.1"/>
    </source>
</evidence>
<reference evidence="1 2" key="1">
    <citation type="submission" date="2017-09" db="EMBL/GenBank/DDBJ databases">
        <title>Draft Genome Sequence of Corynebacterium accolens AH4003.</title>
        <authorList>
            <person name="Chen Y."/>
            <person name="Oosthuysen W.F."/>
            <person name="Kelley S."/>
            <person name="Horswill A."/>
        </authorList>
    </citation>
    <scope>NUCLEOTIDE SEQUENCE [LARGE SCALE GENOMIC DNA]</scope>
    <source>
        <strain evidence="1 2">AH4003</strain>
    </source>
</reference>
<comment type="caution">
    <text evidence="1">The sequence shown here is derived from an EMBL/GenBank/DDBJ whole genome shotgun (WGS) entry which is preliminary data.</text>
</comment>
<protein>
    <submittedName>
        <fullName evidence="1">Uncharacterized protein</fullName>
    </submittedName>
</protein>
<gene>
    <name evidence="1" type="ORF">COM45_06920</name>
</gene>
<organism evidence="1 2">
    <name type="scientific">Corynebacterium accolens</name>
    <dbReference type="NCBI Taxonomy" id="38284"/>
    <lineage>
        <taxon>Bacteria</taxon>
        <taxon>Bacillati</taxon>
        <taxon>Actinomycetota</taxon>
        <taxon>Actinomycetes</taxon>
        <taxon>Mycobacteriales</taxon>
        <taxon>Corynebacteriaceae</taxon>
        <taxon>Corynebacterium</taxon>
    </lineage>
</organism>
<evidence type="ECO:0000313" key="2">
    <source>
        <dbReference type="Proteomes" id="UP000218690"/>
    </source>
</evidence>
<dbReference type="EMBL" id="NWBP01000022">
    <property type="protein sequence ID" value="PCC82884.1"/>
    <property type="molecule type" value="Genomic_DNA"/>
</dbReference>
<accession>A0A2A4AKG2</accession>
<sequence length="523" mass="57967">MNAFTPALAAFLDSSSPIDLLQWVSAILSLDDDFSQKPAEFFEAMWDNPAPETTAVLWAAALLDEDKERAKLHRAELARRDDLPQEPTWLAHLEQASVVNVIEATQYYGDVHYYTLELSVPHSAPLTVNVSIDLAGGNGSIYDCFLTEANAQQVMEIMSKDESMESFGPTSQEGLADFLSNAIWLDEITVDDGPGESWPTTRPLLRWVLSLLDNVPATVSSPGIIGRRIRLEEGDNSETEETLAAFLDAVPLKKEEADATETLLSITANYTMADLYHWSPLRVEIALTLVARKVIARDSFLRCFPRVLTKFVTWTGEVAGRPAHIQRQLDSALKEEGKRFRRELQAQSDFGSYGYGPDAIGLGPGMPDPETSRFDAQLDDSPLPSEDTKLSALAPDVIAGVKQWDALITEWFNDHPEIDPELLTSTRRLLSALAHDKPKQFSSTNATVERSVAALLIAVSEINAVPFVVAQIQRDFDLRTSPRSRADTLHNYLYDAAIHSGRPLSGYLISQTRQSMMRNAGLY</sequence>
<dbReference type="Proteomes" id="UP000218690">
    <property type="component" value="Unassembled WGS sequence"/>
</dbReference>
<dbReference type="AlphaFoldDB" id="A0A2A4AKG2"/>
<proteinExistence type="predicted"/>